<dbReference type="GO" id="GO:0055085">
    <property type="term" value="P:transmembrane transport"/>
    <property type="evidence" value="ECO:0007669"/>
    <property type="project" value="InterPro"/>
</dbReference>
<keyword evidence="3 5" id="KW-1133">Transmembrane helix</keyword>
<feature type="transmembrane region" description="Helical" evidence="5">
    <location>
        <begin position="339"/>
        <end position="360"/>
    </location>
</feature>
<feature type="transmembrane region" description="Helical" evidence="5">
    <location>
        <begin position="258"/>
        <end position="278"/>
    </location>
</feature>
<feature type="transmembrane region" description="Helical" evidence="5">
    <location>
        <begin position="216"/>
        <end position="238"/>
    </location>
</feature>
<dbReference type="PROSITE" id="PS50801">
    <property type="entry name" value="STAS"/>
    <property type="match status" value="1"/>
</dbReference>
<protein>
    <submittedName>
        <fullName evidence="7">Sulfate transporter</fullName>
    </submittedName>
</protein>
<dbReference type="Proteomes" id="UP000002588">
    <property type="component" value="Chromosome"/>
</dbReference>
<dbReference type="SUPFAM" id="SSF52091">
    <property type="entry name" value="SpoIIaa-like"/>
    <property type="match status" value="1"/>
</dbReference>
<feature type="transmembrane region" description="Helical" evidence="5">
    <location>
        <begin position="65"/>
        <end position="82"/>
    </location>
</feature>
<evidence type="ECO:0000259" key="6">
    <source>
        <dbReference type="PROSITE" id="PS50801"/>
    </source>
</evidence>
<keyword evidence="8" id="KW-1185">Reference proteome</keyword>
<dbReference type="Gene3D" id="3.30.750.24">
    <property type="entry name" value="STAS domain"/>
    <property type="match status" value="1"/>
</dbReference>
<dbReference type="Pfam" id="PF00916">
    <property type="entry name" value="Sulfate_transp"/>
    <property type="match status" value="1"/>
</dbReference>
<dbReference type="AlphaFoldDB" id="A1K9K8"/>
<feature type="transmembrane region" description="Helical" evidence="5">
    <location>
        <begin position="189"/>
        <end position="209"/>
    </location>
</feature>
<dbReference type="eggNOG" id="COG0659">
    <property type="taxonomic scope" value="Bacteria"/>
</dbReference>
<dbReference type="EMBL" id="AM406670">
    <property type="protein sequence ID" value="CAL95513.1"/>
    <property type="molecule type" value="Genomic_DNA"/>
</dbReference>
<comment type="subcellular location">
    <subcellularLocation>
        <location evidence="1">Membrane</location>
        <topology evidence="1">Multi-pass membrane protein</topology>
    </subcellularLocation>
</comment>
<evidence type="ECO:0000313" key="7">
    <source>
        <dbReference type="EMBL" id="CAL95513.1"/>
    </source>
</evidence>
<evidence type="ECO:0000256" key="3">
    <source>
        <dbReference type="ARBA" id="ARBA00022989"/>
    </source>
</evidence>
<feature type="transmembrane region" description="Helical" evidence="5">
    <location>
        <begin position="366"/>
        <end position="384"/>
    </location>
</feature>
<dbReference type="InterPro" id="IPR002645">
    <property type="entry name" value="STAS_dom"/>
</dbReference>
<keyword evidence="2 5" id="KW-0812">Transmembrane</keyword>
<dbReference type="GO" id="GO:0016020">
    <property type="term" value="C:membrane"/>
    <property type="evidence" value="ECO:0007669"/>
    <property type="project" value="UniProtKB-SubCell"/>
</dbReference>
<feature type="transmembrane region" description="Helical" evidence="5">
    <location>
        <begin position="396"/>
        <end position="429"/>
    </location>
</feature>
<dbReference type="InterPro" id="IPR001902">
    <property type="entry name" value="SLC26A/SulP_fam"/>
</dbReference>
<keyword evidence="4 5" id="KW-0472">Membrane</keyword>
<evidence type="ECO:0000256" key="5">
    <source>
        <dbReference type="SAM" id="Phobius"/>
    </source>
</evidence>
<dbReference type="InterPro" id="IPR036513">
    <property type="entry name" value="STAS_dom_sf"/>
</dbReference>
<feature type="transmembrane region" description="Helical" evidence="5">
    <location>
        <begin position="112"/>
        <end position="133"/>
    </location>
</feature>
<evidence type="ECO:0000256" key="1">
    <source>
        <dbReference type="ARBA" id="ARBA00004141"/>
    </source>
</evidence>
<feature type="transmembrane region" description="Helical" evidence="5">
    <location>
        <begin position="145"/>
        <end position="169"/>
    </location>
</feature>
<evidence type="ECO:0000313" key="8">
    <source>
        <dbReference type="Proteomes" id="UP000002588"/>
    </source>
</evidence>
<evidence type="ECO:0000256" key="4">
    <source>
        <dbReference type="ARBA" id="ARBA00023136"/>
    </source>
</evidence>
<dbReference type="NCBIfam" id="TIGR00815">
    <property type="entry name" value="sulP"/>
    <property type="match status" value="1"/>
</dbReference>
<reference evidence="7 8" key="1">
    <citation type="journal article" date="2006" name="Nat. Biotechnol.">
        <title>Complete genome of the mutualistic, N2-fixing grass endophyte Azoarcus sp. strain BH72.</title>
        <authorList>
            <person name="Krause A."/>
            <person name="Ramakumar A."/>
            <person name="Bartels D."/>
            <person name="Battistoni F."/>
            <person name="Bekel T."/>
            <person name="Boch J."/>
            <person name="Boehm M."/>
            <person name="Friedrich F."/>
            <person name="Hurek T."/>
            <person name="Krause L."/>
            <person name="Linke B."/>
            <person name="McHardy A.C."/>
            <person name="Sarkar A."/>
            <person name="Schneiker S."/>
            <person name="Syed A.A."/>
            <person name="Thauer R."/>
            <person name="Vorhoelter F.-J."/>
            <person name="Weidner S."/>
            <person name="Puehler A."/>
            <person name="Reinhold-Hurek B."/>
            <person name="Kaiser O."/>
            <person name="Goesmann A."/>
        </authorList>
    </citation>
    <scope>NUCLEOTIDE SEQUENCE [LARGE SCALE GENOMIC DNA]</scope>
    <source>
        <strain evidence="7 8">BH72</strain>
    </source>
</reference>
<feature type="transmembrane region" description="Helical" evidence="5">
    <location>
        <begin position="89"/>
        <end position="106"/>
    </location>
</feature>
<evidence type="ECO:0000256" key="2">
    <source>
        <dbReference type="ARBA" id="ARBA00022692"/>
    </source>
</evidence>
<dbReference type="KEGG" id="azo:azo2897"/>
<dbReference type="KEGG" id="aoa:dqs_3037"/>
<sequence>MAARPSPPRRMSAPVERLFPFLAWPKRWSAASVRGDVIAGITVALVMVPQSLAYAQLGSLPPHVGLYAALLPAVVGALFGSCGQLSTGPVALTSLLTGASLLPLASPDSPRFLALAVLLALMSGLIQLALGALRLGWLLNLLSHPVLMGFLNAAALVICLSQLPPLLGLSLPQSGRFLADIAAAFSPPHLPQLAPALFGIGALAALLVLRRAAPRLPGVLVVVAAATALSAWSGFAASGGPVVGAVPSGLPAFALPSFDFPAIVTLLPTAFVIALVSFMEAASSAKVIAGRTRQAWDQNQELIGQGLAKLAAAFTGGLPVSSSFSRAALNYAAGARSGLSSLVSAAVVLLTLLYLTPLLWHLPKPALAAVILLAVANLLDFGALRRAWRTQRDDGLAGLITFFATLAFAPNIQNGILTGLLLSLALMVYRSMSPRVALLGLHPDGTYRDLERFGLSHPHPQLVILRFDSPLTFVTAATFEDAMLRAARAQPDVRAVVVSAAGINAIDATGLHVLGGLLDRFGAQLQQIAFCGLKKQVLDTMQRDPLWPALAPHAGYRTEQQAIDALLPSLAAPTRGSSGPASAPSA</sequence>
<dbReference type="PANTHER" id="PTHR11814">
    <property type="entry name" value="SULFATE TRANSPORTER"/>
    <property type="match status" value="1"/>
</dbReference>
<dbReference type="InterPro" id="IPR011547">
    <property type="entry name" value="SLC26A/SulP_dom"/>
</dbReference>
<proteinExistence type="predicted"/>
<accession>A1K9K8</accession>
<organism evidence="7 8">
    <name type="scientific">Azoarcus sp. (strain BH72)</name>
    <dbReference type="NCBI Taxonomy" id="418699"/>
    <lineage>
        <taxon>Bacteria</taxon>
        <taxon>Pseudomonadati</taxon>
        <taxon>Pseudomonadota</taxon>
        <taxon>Betaproteobacteria</taxon>
        <taxon>Rhodocyclales</taxon>
        <taxon>Zoogloeaceae</taxon>
        <taxon>Azoarcus</taxon>
    </lineage>
</organism>
<dbReference type="HOGENOM" id="CLU_003182_13_2_4"/>
<gene>
    <name evidence="7" type="primary">sulP1</name>
    <name evidence="7" type="ordered locus">azo2897</name>
</gene>
<dbReference type="CDD" id="cd07042">
    <property type="entry name" value="STAS_SulP_like_sulfate_transporter"/>
    <property type="match status" value="1"/>
</dbReference>
<dbReference type="Pfam" id="PF01740">
    <property type="entry name" value="STAS"/>
    <property type="match status" value="1"/>
</dbReference>
<name>A1K9K8_AZOSB</name>
<feature type="domain" description="STAS" evidence="6">
    <location>
        <begin position="460"/>
        <end position="566"/>
    </location>
</feature>
<dbReference type="STRING" id="62928.azo2897"/>